<organism evidence="11 12">
    <name type="scientific">Caenorhabditis angaria</name>
    <dbReference type="NCBI Taxonomy" id="860376"/>
    <lineage>
        <taxon>Eukaryota</taxon>
        <taxon>Metazoa</taxon>
        <taxon>Ecdysozoa</taxon>
        <taxon>Nematoda</taxon>
        <taxon>Chromadorea</taxon>
        <taxon>Rhabditida</taxon>
        <taxon>Rhabditina</taxon>
        <taxon>Rhabditomorpha</taxon>
        <taxon>Rhabditoidea</taxon>
        <taxon>Rhabditidae</taxon>
        <taxon>Peloderinae</taxon>
        <taxon>Caenorhabditis</taxon>
    </lineage>
</organism>
<feature type="region of interest" description="Disordered" evidence="9">
    <location>
        <begin position="715"/>
        <end position="749"/>
    </location>
</feature>
<dbReference type="PROSITE" id="PS51847">
    <property type="entry name" value="SMP"/>
    <property type="match status" value="1"/>
</dbReference>
<dbReference type="PANTHER" id="PTHR13466:SF0">
    <property type="entry name" value="SMP-LTD DOMAIN-CONTAINING PROTEIN"/>
    <property type="match status" value="1"/>
</dbReference>
<sequence length="880" mass="99065">MSRMSLGSVRLHDLLEASDDEYGFSRNSQPRVESALECREQEETQTTREHRKKGAKSNKGSDSEHHSIGTNEEKDQSKIGVFFDKAKKKTQKLVTRKKSSSESAPAATTCDTLSISGSAKSLDSTSGQISPDEISRKSMDFVGNEQKMERKQPLLIDPADASDPFLIQSLIHKCRVLPFFRARIAIFGSLVALTLTYPVFLTGFFWGIYITIIGFLYFFVSEPKSKENFLENSDLDEVLEAAAAAEDPTSSTPPKNHGFGLSDGVIYKGWMNELRTRYSPQDYHVNSATSVLVRLEGSMLRICRPAKAVLKHAFYDDPTLKSSQHSMVSQVIYDLKDAKVSLRPKRLARRRWWSRKYPIYIRFAHSSSSLVEIGAKNQGMARSASMAPNPQISNDFDDFSTDGYSPETDSDSPENLAENPRKMVRACSTSDIGTIKHGNPRKVAKNRGKSIFLFVRAAREKERWFHLLREACAQAKSPQNPKFPHSKSSNSLPDDIKPDDLSICTSVAIEAAIADSPDFSDAIFNTPEKTRKVPRGSARNAEFLKYQMNYAGFVREIGTIFGPKIPERPEKGQTISLDLGNMKWRAESGAEHAETSSLVDSLNILATRIFFDFCRDEFWVRQVKQKIQGKLATIHLPYFIEKLELGELKFGTKAPQFTAVYTPKIDEWGTWVDFEMKYKGGIRLVLQTSVNLLKLKSGAMQVKKTRVEKWTEEVTRYSDSSLPESPESSPDEDFGSKNHQDGNQKERTGKKILSIVERAAQSAFFQKAVKLQAVAKLIEDVSTTPLMLNVEVEELEGPMTCNIPPPPSDRLWYAFRRAPIFKIRAIPQVGDRNIDLSTVSEWIETKLRQVLEKNLVCPNMDDIILPVLSGNQLLHMGYNK</sequence>
<evidence type="ECO:0000313" key="12">
    <source>
        <dbReference type="Proteomes" id="UP001152747"/>
    </source>
</evidence>
<accession>A0A9P1IEE4</accession>
<feature type="compositionally biased region" description="Basic and acidic residues" evidence="9">
    <location>
        <begin position="59"/>
        <end position="76"/>
    </location>
</feature>
<feature type="region of interest" description="Disordered" evidence="9">
    <location>
        <begin position="16"/>
        <end position="76"/>
    </location>
</feature>
<proteinExistence type="predicted"/>
<feature type="compositionally biased region" description="Polar residues" evidence="9">
    <location>
        <begin position="476"/>
        <end position="492"/>
    </location>
</feature>
<keyword evidence="4" id="KW-0256">Endoplasmic reticulum</keyword>
<evidence type="ECO:0000256" key="6">
    <source>
        <dbReference type="ARBA" id="ARBA00023055"/>
    </source>
</evidence>
<dbReference type="GO" id="GO:0008289">
    <property type="term" value="F:lipid binding"/>
    <property type="evidence" value="ECO:0007669"/>
    <property type="project" value="UniProtKB-KW"/>
</dbReference>
<feature type="region of interest" description="Disordered" evidence="9">
    <location>
        <begin position="475"/>
        <end position="495"/>
    </location>
</feature>
<evidence type="ECO:0000256" key="3">
    <source>
        <dbReference type="ARBA" id="ARBA00022692"/>
    </source>
</evidence>
<keyword evidence="3" id="KW-0812">Transmembrane</keyword>
<gene>
    <name evidence="11" type="ORF">CAMP_LOCUS6162</name>
</gene>
<feature type="compositionally biased region" description="Low complexity" evidence="9">
    <location>
        <begin position="718"/>
        <end position="728"/>
    </location>
</feature>
<dbReference type="EMBL" id="CANHGI010000002">
    <property type="protein sequence ID" value="CAI5443525.1"/>
    <property type="molecule type" value="Genomic_DNA"/>
</dbReference>
<evidence type="ECO:0000256" key="9">
    <source>
        <dbReference type="SAM" id="MobiDB-lite"/>
    </source>
</evidence>
<evidence type="ECO:0000256" key="7">
    <source>
        <dbReference type="ARBA" id="ARBA00023121"/>
    </source>
</evidence>
<keyword evidence="8" id="KW-0472">Membrane</keyword>
<dbReference type="OrthoDB" id="26740at2759"/>
<evidence type="ECO:0000256" key="2">
    <source>
        <dbReference type="ARBA" id="ARBA00022448"/>
    </source>
</evidence>
<feature type="domain" description="SMP-LTD" evidence="10">
    <location>
        <begin position="595"/>
        <end position="866"/>
    </location>
</feature>
<keyword evidence="12" id="KW-1185">Reference proteome</keyword>
<dbReference type="GO" id="GO:0006869">
    <property type="term" value="P:lipid transport"/>
    <property type="evidence" value="ECO:0007669"/>
    <property type="project" value="UniProtKB-KW"/>
</dbReference>
<evidence type="ECO:0000256" key="8">
    <source>
        <dbReference type="ARBA" id="ARBA00023136"/>
    </source>
</evidence>
<comment type="subcellular location">
    <subcellularLocation>
        <location evidence="1">Endoplasmic reticulum membrane</location>
    </subcellularLocation>
</comment>
<comment type="caution">
    <text evidence="11">The sequence shown here is derived from an EMBL/GenBank/DDBJ whole genome shotgun (WGS) entry which is preliminary data.</text>
</comment>
<keyword evidence="6" id="KW-0445">Lipid transport</keyword>
<evidence type="ECO:0000256" key="5">
    <source>
        <dbReference type="ARBA" id="ARBA00022989"/>
    </source>
</evidence>
<dbReference type="PANTHER" id="PTHR13466">
    <property type="entry name" value="TEX2 PROTEIN-RELATED"/>
    <property type="match status" value="1"/>
</dbReference>
<feature type="compositionally biased region" description="Basic and acidic residues" evidence="9">
    <location>
        <begin position="734"/>
        <end position="749"/>
    </location>
</feature>
<dbReference type="Proteomes" id="UP001152747">
    <property type="component" value="Unassembled WGS sequence"/>
</dbReference>
<keyword evidence="2" id="KW-0813">Transport</keyword>
<keyword evidence="7" id="KW-0446">Lipid-binding</keyword>
<reference evidence="11" key="1">
    <citation type="submission" date="2022-11" db="EMBL/GenBank/DDBJ databases">
        <authorList>
            <person name="Kikuchi T."/>
        </authorList>
    </citation>
    <scope>NUCLEOTIDE SEQUENCE</scope>
    <source>
        <strain evidence="11">PS1010</strain>
    </source>
</reference>
<dbReference type="InterPro" id="IPR031468">
    <property type="entry name" value="SMP_LBD"/>
</dbReference>
<evidence type="ECO:0000313" key="11">
    <source>
        <dbReference type="EMBL" id="CAI5443525.1"/>
    </source>
</evidence>
<protein>
    <recommendedName>
        <fullName evidence="10">SMP-LTD domain-containing protein</fullName>
    </recommendedName>
</protein>
<evidence type="ECO:0000259" key="10">
    <source>
        <dbReference type="PROSITE" id="PS51847"/>
    </source>
</evidence>
<dbReference type="GO" id="GO:0005789">
    <property type="term" value="C:endoplasmic reticulum membrane"/>
    <property type="evidence" value="ECO:0007669"/>
    <property type="project" value="UniProtKB-SubCell"/>
</dbReference>
<dbReference type="AlphaFoldDB" id="A0A9P1IEE4"/>
<feature type="compositionally biased region" description="Basic and acidic residues" evidence="9">
    <location>
        <begin position="34"/>
        <end position="48"/>
    </location>
</feature>
<evidence type="ECO:0000256" key="4">
    <source>
        <dbReference type="ARBA" id="ARBA00022824"/>
    </source>
</evidence>
<dbReference type="CDD" id="cd21675">
    <property type="entry name" value="SMP_TEX2"/>
    <property type="match status" value="1"/>
</dbReference>
<name>A0A9P1IEE4_9PELO</name>
<feature type="region of interest" description="Disordered" evidence="9">
    <location>
        <begin position="383"/>
        <end position="420"/>
    </location>
</feature>
<keyword evidence="5" id="KW-1133">Transmembrane helix</keyword>
<evidence type="ECO:0000256" key="1">
    <source>
        <dbReference type="ARBA" id="ARBA00004586"/>
    </source>
</evidence>